<dbReference type="EMBL" id="JBHTBY010000008">
    <property type="protein sequence ID" value="MFC7321382.1"/>
    <property type="molecule type" value="Genomic_DNA"/>
</dbReference>
<sequence length="48" mass="5629">MRPNRISFEELVDQNKKQLLADQQALDKIDAQVDEKMLKNTDKNKTLN</sequence>
<evidence type="ECO:0000313" key="1">
    <source>
        <dbReference type="EMBL" id="MFC7321382.1"/>
    </source>
</evidence>
<dbReference type="InterPro" id="IPR025004">
    <property type="entry name" value="SenN/SenS"/>
</dbReference>
<reference evidence="2" key="1">
    <citation type="journal article" date="2019" name="Int. J. Syst. Evol. Microbiol.">
        <title>The Global Catalogue of Microorganisms (GCM) 10K type strain sequencing project: providing services to taxonomists for standard genome sequencing and annotation.</title>
        <authorList>
            <consortium name="The Broad Institute Genomics Platform"/>
            <consortium name="The Broad Institute Genome Sequencing Center for Infectious Disease"/>
            <person name="Wu L."/>
            <person name="Ma J."/>
        </authorList>
    </citation>
    <scope>NUCLEOTIDE SEQUENCE [LARGE SCALE GENOMIC DNA]</scope>
    <source>
        <strain evidence="2">CCUG 73951</strain>
    </source>
</reference>
<proteinExistence type="predicted"/>
<accession>A0ABW2K5E1</accession>
<keyword evidence="2" id="KW-1185">Reference proteome</keyword>
<dbReference type="Pfam" id="PF13040">
    <property type="entry name" value="Fur_reg_FbpB"/>
    <property type="match status" value="1"/>
</dbReference>
<comment type="caution">
    <text evidence="1">The sequence shown here is derived from an EMBL/GenBank/DDBJ whole genome shotgun (WGS) entry which is preliminary data.</text>
</comment>
<dbReference type="Proteomes" id="UP001596494">
    <property type="component" value="Unassembled WGS sequence"/>
</dbReference>
<evidence type="ECO:0000313" key="2">
    <source>
        <dbReference type="Proteomes" id="UP001596494"/>
    </source>
</evidence>
<dbReference type="RefSeq" id="WP_253934619.1">
    <property type="nucleotide sequence ID" value="NZ_JAPVRC010000006.1"/>
</dbReference>
<gene>
    <name evidence="1" type="ORF">ACFQMN_10850</name>
</gene>
<protein>
    <submittedName>
        <fullName evidence="1">FbpB family small basic protein</fullName>
    </submittedName>
</protein>
<organism evidence="1 2">
    <name type="scientific">Halobacillus campisalis</name>
    <dbReference type="NCBI Taxonomy" id="435909"/>
    <lineage>
        <taxon>Bacteria</taxon>
        <taxon>Bacillati</taxon>
        <taxon>Bacillota</taxon>
        <taxon>Bacilli</taxon>
        <taxon>Bacillales</taxon>
        <taxon>Bacillaceae</taxon>
        <taxon>Halobacillus</taxon>
    </lineage>
</organism>
<name>A0ABW2K5E1_9BACI</name>